<comment type="caution">
    <text evidence="6">The sequence shown here is derived from an EMBL/GenBank/DDBJ whole genome shotgun (WGS) entry which is preliminary data.</text>
</comment>
<keyword evidence="4" id="KW-0862">Zinc</keyword>
<name>A0A498MRP0_LABRO</name>
<dbReference type="EMBL" id="QBIY01012660">
    <property type="protein sequence ID" value="RXN19675.1"/>
    <property type="molecule type" value="Genomic_DNA"/>
</dbReference>
<dbReference type="SUPFAM" id="SSF53098">
    <property type="entry name" value="Ribonuclease H-like"/>
    <property type="match status" value="1"/>
</dbReference>
<dbReference type="PANTHER" id="PTHR46481:SF10">
    <property type="entry name" value="ZINC FINGER BED DOMAIN-CONTAINING PROTEIN 39"/>
    <property type="match status" value="1"/>
</dbReference>
<reference evidence="6 7" key="1">
    <citation type="submission" date="2018-03" db="EMBL/GenBank/DDBJ databases">
        <title>Draft genome sequence of Rohu Carp (Labeo rohita).</title>
        <authorList>
            <person name="Das P."/>
            <person name="Kushwaha B."/>
            <person name="Joshi C.G."/>
            <person name="Kumar D."/>
            <person name="Nagpure N.S."/>
            <person name="Sahoo L."/>
            <person name="Das S.P."/>
            <person name="Bit A."/>
            <person name="Patnaik S."/>
            <person name="Meher P.K."/>
            <person name="Jayasankar P."/>
            <person name="Koringa P.G."/>
            <person name="Patel N.V."/>
            <person name="Hinsu A.T."/>
            <person name="Kumar R."/>
            <person name="Pandey M."/>
            <person name="Agarwal S."/>
            <person name="Srivastava S."/>
            <person name="Singh M."/>
            <person name="Iquebal M.A."/>
            <person name="Jaiswal S."/>
            <person name="Angadi U.B."/>
            <person name="Kumar N."/>
            <person name="Raza M."/>
            <person name="Shah T.M."/>
            <person name="Rai A."/>
            <person name="Jena J.K."/>
        </authorList>
    </citation>
    <scope>NUCLEOTIDE SEQUENCE [LARGE SCALE GENOMIC DNA]</scope>
    <source>
        <strain evidence="6">DASCIFA01</strain>
        <tissue evidence="6">Testis</tissue>
    </source>
</reference>
<evidence type="ECO:0000256" key="2">
    <source>
        <dbReference type="ARBA" id="ARBA00022723"/>
    </source>
</evidence>
<keyword evidence="2" id="KW-0479">Metal-binding</keyword>
<dbReference type="InterPro" id="IPR012337">
    <property type="entry name" value="RNaseH-like_sf"/>
</dbReference>
<evidence type="ECO:0000256" key="1">
    <source>
        <dbReference type="ARBA" id="ARBA00004123"/>
    </source>
</evidence>
<proteinExistence type="predicted"/>
<gene>
    <name evidence="6" type="ORF">ROHU_025548</name>
</gene>
<evidence type="ECO:0000313" key="7">
    <source>
        <dbReference type="Proteomes" id="UP000290572"/>
    </source>
</evidence>
<evidence type="ECO:0000313" key="6">
    <source>
        <dbReference type="EMBL" id="RXN19675.1"/>
    </source>
</evidence>
<evidence type="ECO:0000256" key="3">
    <source>
        <dbReference type="ARBA" id="ARBA00022771"/>
    </source>
</evidence>
<evidence type="ECO:0000256" key="5">
    <source>
        <dbReference type="ARBA" id="ARBA00023242"/>
    </source>
</evidence>
<dbReference type="PANTHER" id="PTHR46481">
    <property type="entry name" value="ZINC FINGER BED DOMAIN-CONTAINING PROTEIN 4"/>
    <property type="match status" value="1"/>
</dbReference>
<evidence type="ECO:0000256" key="4">
    <source>
        <dbReference type="ARBA" id="ARBA00022833"/>
    </source>
</evidence>
<sequence length="388" mass="43811">MDYEPLTKGEREGMRHFANIAQPGYIPPCYSTVRDTLMPHALLELENKLHDLLQHCNGLSVAIDIWTSRLGHSFLGIVGGFIDENFKGHTVLLSCEHIQGHHTAKHIYEKYEEVLRCWNVQRGVIRVVTDSASNMVKAFSLPGFNEFGDLLDHDVGDEETDVEGNAPDDALLQLNADQLANQLNVMVEHYVTESNLHLRCPIHLLQLAIKDAIAKHSAVNSIINKVGKVVKTVRKSTLNTEEINKLGVRPTTACATRWNSQLRMIESVLKMFEKDALWQNRLTLITDDGKITCNDVLMLQGLVRVLTPFAELTDCLQKELGNLGMILPAVAEIHRMMADVSSPLEIAAFAETLAENFSNRYKRFYDDTHMLNPRFKNEWIARDEKASN</sequence>
<keyword evidence="7" id="KW-1185">Reference proteome</keyword>
<protein>
    <submittedName>
        <fullName evidence="6">Zinc finger BED domain-containing 4-like protein</fullName>
    </submittedName>
</protein>
<keyword evidence="3" id="KW-0863">Zinc-finger</keyword>
<dbReference type="AlphaFoldDB" id="A0A498MRP0"/>
<comment type="subcellular location">
    <subcellularLocation>
        <location evidence="1">Nucleus</location>
    </subcellularLocation>
</comment>
<dbReference type="GO" id="GO:0005634">
    <property type="term" value="C:nucleus"/>
    <property type="evidence" value="ECO:0007669"/>
    <property type="project" value="UniProtKB-SubCell"/>
</dbReference>
<dbReference type="GO" id="GO:0008270">
    <property type="term" value="F:zinc ion binding"/>
    <property type="evidence" value="ECO:0007669"/>
    <property type="project" value="UniProtKB-KW"/>
</dbReference>
<dbReference type="InterPro" id="IPR052035">
    <property type="entry name" value="ZnF_BED_domain_contain"/>
</dbReference>
<keyword evidence="5" id="KW-0539">Nucleus</keyword>
<dbReference type="Proteomes" id="UP000290572">
    <property type="component" value="Unassembled WGS sequence"/>
</dbReference>
<organism evidence="6 7">
    <name type="scientific">Labeo rohita</name>
    <name type="common">Indian major carp</name>
    <name type="synonym">Cyprinus rohita</name>
    <dbReference type="NCBI Taxonomy" id="84645"/>
    <lineage>
        <taxon>Eukaryota</taxon>
        <taxon>Metazoa</taxon>
        <taxon>Chordata</taxon>
        <taxon>Craniata</taxon>
        <taxon>Vertebrata</taxon>
        <taxon>Euteleostomi</taxon>
        <taxon>Actinopterygii</taxon>
        <taxon>Neopterygii</taxon>
        <taxon>Teleostei</taxon>
        <taxon>Ostariophysi</taxon>
        <taxon>Cypriniformes</taxon>
        <taxon>Cyprinidae</taxon>
        <taxon>Labeoninae</taxon>
        <taxon>Labeonini</taxon>
        <taxon>Labeo</taxon>
    </lineage>
</organism>
<accession>A0A498MRP0</accession>